<keyword evidence="1" id="KW-0812">Transmembrane</keyword>
<sequence>MCREVMAVAIQSEREVMRMHVFPKFRERRGLLSAYETIQTILGFGMFTIALIALIVKLLKKMTRKK</sequence>
<dbReference type="AlphaFoldDB" id="A0A974NZ84"/>
<organism evidence="2">
    <name type="scientific">Enterococcus faecalis</name>
    <name type="common">Streptococcus faecalis</name>
    <dbReference type="NCBI Taxonomy" id="1351"/>
    <lineage>
        <taxon>Bacteria</taxon>
        <taxon>Bacillati</taxon>
        <taxon>Bacillota</taxon>
        <taxon>Bacilli</taxon>
        <taxon>Lactobacillales</taxon>
        <taxon>Enterococcaceae</taxon>
        <taxon>Enterococcus</taxon>
    </lineage>
</organism>
<name>A0A974NZ84_ENTFL</name>
<dbReference type="NCBIfam" id="NF041589">
    <property type="entry name" value="PepG1"/>
    <property type="match status" value="1"/>
</dbReference>
<evidence type="ECO:0000256" key="1">
    <source>
        <dbReference type="SAM" id="Phobius"/>
    </source>
</evidence>
<feature type="transmembrane region" description="Helical" evidence="1">
    <location>
        <begin position="38"/>
        <end position="59"/>
    </location>
</feature>
<reference evidence="2" key="1">
    <citation type="submission" date="2021-01" db="EMBL/GenBank/DDBJ databases">
        <title>Enterococcus.</title>
        <authorList>
            <person name="Du X."/>
            <person name="Wang N."/>
        </authorList>
    </citation>
    <scope>NUCLEOTIDE SEQUENCE [LARGE SCALE GENOMIC DNA]</scope>
    <source>
        <strain evidence="2">T90-2</strain>
    </source>
</reference>
<protein>
    <submittedName>
        <fullName evidence="2">Holin-like toxin</fullName>
    </submittedName>
</protein>
<proteinExistence type="predicted"/>
<keyword evidence="1" id="KW-1133">Transmembrane helix</keyword>
<keyword evidence="1" id="KW-0472">Membrane</keyword>
<evidence type="ECO:0000313" key="2">
    <source>
        <dbReference type="EMBL" id="QQV79651.1"/>
    </source>
</evidence>
<accession>A0A974NZ84</accession>
<gene>
    <name evidence="2" type="ORF">JG559_05985</name>
</gene>
<dbReference type="Pfam" id="PF16935">
    <property type="entry name" value="Hol_Tox"/>
    <property type="match status" value="1"/>
</dbReference>
<dbReference type="InterPro" id="IPR031616">
    <property type="entry name" value="BsrE-like"/>
</dbReference>
<dbReference type="EMBL" id="CP068242">
    <property type="protein sequence ID" value="QQV79651.1"/>
    <property type="molecule type" value="Genomic_DNA"/>
</dbReference>